<protein>
    <submittedName>
        <fullName evidence="2">3-oxoadipate enol-lactonase</fullName>
    </submittedName>
</protein>
<dbReference type="InterPro" id="IPR050471">
    <property type="entry name" value="AB_hydrolase"/>
</dbReference>
<dbReference type="AlphaFoldDB" id="A0A1G7DKA6"/>
<evidence type="ECO:0000313" key="3">
    <source>
        <dbReference type="Proteomes" id="UP000199245"/>
    </source>
</evidence>
<dbReference type="RefSeq" id="WP_092086272.1">
    <property type="nucleotide sequence ID" value="NZ_FMZW01000028.1"/>
</dbReference>
<dbReference type="InterPro" id="IPR029058">
    <property type="entry name" value="AB_hydrolase_fold"/>
</dbReference>
<dbReference type="InterPro" id="IPR000073">
    <property type="entry name" value="AB_hydrolase_1"/>
</dbReference>
<dbReference type="Pfam" id="PF00561">
    <property type="entry name" value="Abhydrolase_1"/>
    <property type="match status" value="1"/>
</dbReference>
<organism evidence="2 3">
    <name type="scientific">Bradyrhizobium brasilense</name>
    <dbReference type="NCBI Taxonomy" id="1419277"/>
    <lineage>
        <taxon>Bacteria</taxon>
        <taxon>Pseudomonadati</taxon>
        <taxon>Pseudomonadota</taxon>
        <taxon>Alphaproteobacteria</taxon>
        <taxon>Hyphomicrobiales</taxon>
        <taxon>Nitrobacteraceae</taxon>
        <taxon>Bradyrhizobium</taxon>
    </lineage>
</organism>
<reference evidence="2 3" key="1">
    <citation type="submission" date="2016-10" db="EMBL/GenBank/DDBJ databases">
        <authorList>
            <person name="de Groot N.N."/>
        </authorList>
    </citation>
    <scope>NUCLEOTIDE SEQUENCE [LARGE SCALE GENOMIC DNA]</scope>
    <source>
        <strain evidence="2 3">R5</strain>
    </source>
</reference>
<dbReference type="PANTHER" id="PTHR43433">
    <property type="entry name" value="HYDROLASE, ALPHA/BETA FOLD FAMILY PROTEIN"/>
    <property type="match status" value="1"/>
</dbReference>
<sequence length="267" mass="28769">MSSDRHFTTADGCRIAYRIDGPVDRPVLALSNSIATNLHMWDRSMPALSRSFRVLRYDTRGHGGSDAPVGAYSIDRLGRDVVELLDALGIDSAHFLGLSLGGFVGQWLGIFAPDRIDRLILSNTSSYLASELAFDEQIRAVLAARDMNGIADGFMRNWFPAAMLAAPNAVVDEFRNMVLTTPPRGLAGCYAALRDVDLRRVISLIAAPTLVIGGESDTVTRASHSADIAATIADAKLVLLPGIHILNIEQADRFNSEVASFLALSAT</sequence>
<accession>A0A1G7DKA6</accession>
<evidence type="ECO:0000313" key="2">
    <source>
        <dbReference type="EMBL" id="SDE51941.1"/>
    </source>
</evidence>
<dbReference type="PANTHER" id="PTHR43433:SF1">
    <property type="entry name" value="BLL5160 PROTEIN"/>
    <property type="match status" value="1"/>
</dbReference>
<dbReference type="Proteomes" id="UP000199245">
    <property type="component" value="Unassembled WGS sequence"/>
</dbReference>
<dbReference type="PRINTS" id="PR00111">
    <property type="entry name" value="ABHYDROLASE"/>
</dbReference>
<evidence type="ECO:0000259" key="1">
    <source>
        <dbReference type="Pfam" id="PF00561"/>
    </source>
</evidence>
<gene>
    <name evidence="2" type="ORF">SAMN05216337_102821</name>
</gene>
<dbReference type="Gene3D" id="3.40.50.1820">
    <property type="entry name" value="alpha/beta hydrolase"/>
    <property type="match status" value="1"/>
</dbReference>
<dbReference type="SUPFAM" id="SSF53474">
    <property type="entry name" value="alpha/beta-Hydrolases"/>
    <property type="match status" value="1"/>
</dbReference>
<dbReference type="EMBL" id="FMZW01000028">
    <property type="protein sequence ID" value="SDE51941.1"/>
    <property type="molecule type" value="Genomic_DNA"/>
</dbReference>
<proteinExistence type="predicted"/>
<feature type="domain" description="AB hydrolase-1" evidence="1">
    <location>
        <begin position="33"/>
        <end position="249"/>
    </location>
</feature>
<name>A0A1G7DKA6_9BRAD</name>